<dbReference type="AlphaFoldDB" id="A0A8S9U3C7"/>
<comment type="caution">
    <text evidence="1">The sequence shown here is derived from an EMBL/GenBank/DDBJ whole genome shotgun (WGS) entry which is preliminary data.</text>
</comment>
<dbReference type="EMBL" id="JAACNO010002503">
    <property type="protein sequence ID" value="KAF4132718.1"/>
    <property type="molecule type" value="Genomic_DNA"/>
</dbReference>
<name>A0A8S9U3C7_PHYIN</name>
<evidence type="ECO:0000313" key="1">
    <source>
        <dbReference type="EMBL" id="KAF4132718.1"/>
    </source>
</evidence>
<gene>
    <name evidence="1" type="ORF">GN958_ATG18097</name>
</gene>
<protein>
    <submittedName>
        <fullName evidence="1">Uncharacterized protein</fullName>
    </submittedName>
</protein>
<sequence>MWIRDIKMRKHALPVYSLLLYRLQHNALFFGYRLQHFHEAQRLCHHGCGVLETAPHLLWYCAFAVHVWNDWLPTFHRFFTSPLEWESLLWFKITPTPSAKTQYGYSLFGILHIVRAVVMRCLWMHRDDIHFHDLFANLIDGQGRIKAVVSLHVERYYQDLLLKTRRHSGCQRRHLQRLVTTLGISAIIPPPAGTDEPQLEYCGE</sequence>
<evidence type="ECO:0000313" key="2">
    <source>
        <dbReference type="Proteomes" id="UP000704712"/>
    </source>
</evidence>
<proteinExistence type="predicted"/>
<reference evidence="1" key="1">
    <citation type="submission" date="2020-03" db="EMBL/GenBank/DDBJ databases">
        <title>Hybrid Assembly of Korean Phytophthora infestans isolates.</title>
        <authorList>
            <person name="Prokchorchik M."/>
            <person name="Lee Y."/>
            <person name="Seo J."/>
            <person name="Cho J.-H."/>
            <person name="Park Y.-E."/>
            <person name="Jang D.-C."/>
            <person name="Im J.-S."/>
            <person name="Choi J.-G."/>
            <person name="Park H.-J."/>
            <person name="Lee G.-B."/>
            <person name="Lee Y.-G."/>
            <person name="Hong S.-Y."/>
            <person name="Cho K."/>
            <person name="Sohn K.H."/>
        </authorList>
    </citation>
    <scope>NUCLEOTIDE SEQUENCE</scope>
    <source>
        <strain evidence="1">KR_2_A2</strain>
    </source>
</reference>
<accession>A0A8S9U3C7</accession>
<dbReference type="Proteomes" id="UP000704712">
    <property type="component" value="Unassembled WGS sequence"/>
</dbReference>
<organism evidence="1 2">
    <name type="scientific">Phytophthora infestans</name>
    <name type="common">Potato late blight agent</name>
    <name type="synonym">Botrytis infestans</name>
    <dbReference type="NCBI Taxonomy" id="4787"/>
    <lineage>
        <taxon>Eukaryota</taxon>
        <taxon>Sar</taxon>
        <taxon>Stramenopiles</taxon>
        <taxon>Oomycota</taxon>
        <taxon>Peronosporomycetes</taxon>
        <taxon>Peronosporales</taxon>
        <taxon>Peronosporaceae</taxon>
        <taxon>Phytophthora</taxon>
    </lineage>
</organism>